<evidence type="ECO:0000256" key="5">
    <source>
        <dbReference type="SAM" id="Phobius"/>
    </source>
</evidence>
<evidence type="ECO:0000256" key="3">
    <source>
        <dbReference type="ARBA" id="ARBA00022989"/>
    </source>
</evidence>
<dbReference type="PANTHER" id="PTHR26451:SF886">
    <property type="entry name" value="GROWTH HORMONE SECRETAGOGUE RECEPTOR TYPE 1-LIKE-RELATED"/>
    <property type="match status" value="1"/>
</dbReference>
<keyword evidence="2 5" id="KW-0812">Transmembrane</keyword>
<dbReference type="PRINTS" id="PR00237">
    <property type="entry name" value="GPCRRHODOPSN"/>
</dbReference>
<dbReference type="GO" id="GO:0005549">
    <property type="term" value="F:odorant binding"/>
    <property type="evidence" value="ECO:0007669"/>
    <property type="project" value="TreeGrafter"/>
</dbReference>
<dbReference type="FunFam" id="1.20.1070.10:FF:000096">
    <property type="entry name" value="Odorant receptor 131-2"/>
    <property type="match status" value="1"/>
</dbReference>
<accession>A0A6J2VRZ6</accession>
<gene>
    <name evidence="8" type="primary">LOC115815117</name>
</gene>
<dbReference type="InterPro" id="IPR000276">
    <property type="entry name" value="GPCR_Rhodpsn"/>
</dbReference>
<dbReference type="AlphaFoldDB" id="A0A6J2VRZ6"/>
<feature type="transmembrane region" description="Helical" evidence="5">
    <location>
        <begin position="196"/>
        <end position="218"/>
    </location>
</feature>
<keyword evidence="3 5" id="KW-1133">Transmembrane helix</keyword>
<evidence type="ECO:0000256" key="1">
    <source>
        <dbReference type="ARBA" id="ARBA00004370"/>
    </source>
</evidence>
<dbReference type="PROSITE" id="PS50262">
    <property type="entry name" value="G_PROTEIN_RECEP_F1_2"/>
    <property type="match status" value="1"/>
</dbReference>
<evidence type="ECO:0000313" key="8">
    <source>
        <dbReference type="RefSeq" id="XP_030633941.1"/>
    </source>
</evidence>
<dbReference type="InterPro" id="IPR052921">
    <property type="entry name" value="GPCR1_Superfamily_Member"/>
</dbReference>
<name>A0A6J2VRZ6_CHACN</name>
<feature type="domain" description="G-protein coupled receptors family 1 profile" evidence="6">
    <location>
        <begin position="43"/>
        <end position="292"/>
    </location>
</feature>
<feature type="transmembrane region" description="Helical" evidence="5">
    <location>
        <begin position="238"/>
        <end position="262"/>
    </location>
</feature>
<dbReference type="SUPFAM" id="SSF81321">
    <property type="entry name" value="Family A G protein-coupled receptor-like"/>
    <property type="match status" value="1"/>
</dbReference>
<evidence type="ECO:0000256" key="4">
    <source>
        <dbReference type="ARBA" id="ARBA00023136"/>
    </source>
</evidence>
<evidence type="ECO:0000313" key="7">
    <source>
        <dbReference type="Proteomes" id="UP000504632"/>
    </source>
</evidence>
<reference evidence="8" key="1">
    <citation type="submission" date="2025-08" db="UniProtKB">
        <authorList>
            <consortium name="RefSeq"/>
        </authorList>
    </citation>
    <scope>IDENTIFICATION</scope>
</reference>
<evidence type="ECO:0000256" key="2">
    <source>
        <dbReference type="ARBA" id="ARBA00022692"/>
    </source>
</evidence>
<dbReference type="Gene3D" id="1.20.1070.10">
    <property type="entry name" value="Rhodopsin 7-helix transmembrane proteins"/>
    <property type="match status" value="1"/>
</dbReference>
<feature type="transmembrane region" description="Helical" evidence="5">
    <location>
        <begin position="63"/>
        <end position="86"/>
    </location>
</feature>
<evidence type="ECO:0000259" key="6">
    <source>
        <dbReference type="PROSITE" id="PS50262"/>
    </source>
</evidence>
<dbReference type="GeneID" id="115815117"/>
<dbReference type="Pfam" id="PF00001">
    <property type="entry name" value="7tm_1"/>
    <property type="match status" value="1"/>
</dbReference>
<dbReference type="Proteomes" id="UP000504632">
    <property type="component" value="Chromosome 6"/>
</dbReference>
<dbReference type="GO" id="GO:0004930">
    <property type="term" value="F:G protein-coupled receptor activity"/>
    <property type="evidence" value="ECO:0007669"/>
    <property type="project" value="InterPro"/>
</dbReference>
<organism evidence="7 8">
    <name type="scientific">Chanos chanos</name>
    <name type="common">Milkfish</name>
    <name type="synonym">Mugil chanos</name>
    <dbReference type="NCBI Taxonomy" id="29144"/>
    <lineage>
        <taxon>Eukaryota</taxon>
        <taxon>Metazoa</taxon>
        <taxon>Chordata</taxon>
        <taxon>Craniata</taxon>
        <taxon>Vertebrata</taxon>
        <taxon>Euteleostomi</taxon>
        <taxon>Actinopterygii</taxon>
        <taxon>Neopterygii</taxon>
        <taxon>Teleostei</taxon>
        <taxon>Ostariophysi</taxon>
        <taxon>Gonorynchiformes</taxon>
        <taxon>Chanidae</taxon>
        <taxon>Chanos</taxon>
    </lineage>
</organism>
<dbReference type="RefSeq" id="XP_030633941.1">
    <property type="nucleotide sequence ID" value="XM_030778081.1"/>
</dbReference>
<dbReference type="OrthoDB" id="8759131at2759"/>
<comment type="subcellular location">
    <subcellularLocation>
        <location evidence="1">Membrane</location>
    </subcellularLocation>
</comment>
<sequence length="324" mass="37111">MESNNTHSENSSDYHMQLVSANSVRRTLSMALVQIFVWPFVCINFLMFFAFSKREAFRAETRYILFAQTVLVDLIFLLLTDIVTLLSYQNALMQVVFCIPLCVIIEMLTISTPLTITAMCVERYVAICMPLRHSAISTTSRTMILILVIWIVSAINPFMDVVILITTSSQEYLTQLTLCHYEIMKQEKWHRHMRDIIYILTFVIMFLVDILCFVMIAVAAQAASGDNKKSASKGQRTLVLHLLQLLLCMMEIICPYIEGIIVEIDIELYLAIRVFDFLVFSILSRAVSPIAYGLRDEQFRTVLVYYAKCKMSHISSETEKITGG</sequence>
<feature type="transmembrane region" description="Helical" evidence="5">
    <location>
        <begin position="142"/>
        <end position="165"/>
    </location>
</feature>
<keyword evidence="7" id="KW-1185">Reference proteome</keyword>
<dbReference type="InterPro" id="IPR017452">
    <property type="entry name" value="GPCR_Rhodpsn_7TM"/>
</dbReference>
<proteinExistence type="predicted"/>
<feature type="transmembrane region" description="Helical" evidence="5">
    <location>
        <begin position="268"/>
        <end position="287"/>
    </location>
</feature>
<keyword evidence="4 5" id="KW-0472">Membrane</keyword>
<dbReference type="PANTHER" id="PTHR26451">
    <property type="entry name" value="G_PROTEIN_RECEP_F1_2 DOMAIN-CONTAINING PROTEIN"/>
    <property type="match status" value="1"/>
</dbReference>
<protein>
    <submittedName>
        <fullName evidence="8">Odorant receptor 131-2-like</fullName>
    </submittedName>
</protein>
<dbReference type="InParanoid" id="A0A6J2VRZ6"/>
<feature type="transmembrane region" description="Helical" evidence="5">
    <location>
        <begin position="28"/>
        <end position="51"/>
    </location>
</feature>
<feature type="transmembrane region" description="Helical" evidence="5">
    <location>
        <begin position="92"/>
        <end position="121"/>
    </location>
</feature>
<dbReference type="GO" id="GO:0016020">
    <property type="term" value="C:membrane"/>
    <property type="evidence" value="ECO:0007669"/>
    <property type="project" value="UniProtKB-SubCell"/>
</dbReference>
<dbReference type="GO" id="GO:0004984">
    <property type="term" value="F:olfactory receptor activity"/>
    <property type="evidence" value="ECO:0007669"/>
    <property type="project" value="TreeGrafter"/>
</dbReference>